<name>A0A2G9XBH1_UNCKA</name>
<proteinExistence type="predicted"/>
<sequence>MIKISGDYQYRALHKGPAPQCLWHYNKLNFTKCLGIDFKNLKIVDVGCGSGNFLFEYKNHFKYGIGIDINYEAISFIRERIKRERVNNVDTMVRDMLKDKIILKEQVDAAVCLDFLEHFKEGVIGDTVIPKIRELIRKGGFLIVTVPNRVSYWPLLERMLDFLKLVPALGKEQHLTSFDKKTLSKLLIKEGFSIKHIGTFNHVSPFLFSKKFAELFLPVEVKYLKALGPLIFVIARKED</sequence>
<evidence type="ECO:0000313" key="1">
    <source>
        <dbReference type="EMBL" id="PIP04306.1"/>
    </source>
</evidence>
<dbReference type="AlphaFoldDB" id="A0A2G9XBH1"/>
<gene>
    <name evidence="1" type="ORF">COX53_03040</name>
</gene>
<dbReference type="Pfam" id="PF13489">
    <property type="entry name" value="Methyltransf_23"/>
    <property type="match status" value="1"/>
</dbReference>
<dbReference type="Proteomes" id="UP000231388">
    <property type="component" value="Unassembled WGS sequence"/>
</dbReference>
<reference evidence="1 2" key="1">
    <citation type="submission" date="2017-09" db="EMBL/GenBank/DDBJ databases">
        <title>Depth-based differentiation of microbial function through sediment-hosted aquifers and enrichment of novel symbionts in the deep terrestrial subsurface.</title>
        <authorList>
            <person name="Probst A.J."/>
            <person name="Ladd B."/>
            <person name="Jarett J.K."/>
            <person name="Geller-Mcgrath D.E."/>
            <person name="Sieber C.M."/>
            <person name="Emerson J.B."/>
            <person name="Anantharaman K."/>
            <person name="Thomas B.C."/>
            <person name="Malmstrom R."/>
            <person name="Stieglmeier M."/>
            <person name="Klingl A."/>
            <person name="Woyke T."/>
            <person name="Ryan C.M."/>
            <person name="Banfield J.F."/>
        </authorList>
    </citation>
    <scope>NUCLEOTIDE SEQUENCE [LARGE SCALE GENOMIC DNA]</scope>
    <source>
        <strain evidence="1">CG23_combo_of_CG06-09_8_20_14_all_40_14</strain>
    </source>
</reference>
<evidence type="ECO:0000313" key="2">
    <source>
        <dbReference type="Proteomes" id="UP000231388"/>
    </source>
</evidence>
<protein>
    <recommendedName>
        <fullName evidence="3">Methyltransferase domain-containing protein</fullName>
    </recommendedName>
</protein>
<accession>A0A2G9XBH1</accession>
<evidence type="ECO:0008006" key="3">
    <source>
        <dbReference type="Google" id="ProtNLM"/>
    </source>
</evidence>
<comment type="caution">
    <text evidence="1">The sequence shown here is derived from an EMBL/GenBank/DDBJ whole genome shotgun (WGS) entry which is preliminary data.</text>
</comment>
<organism evidence="1 2">
    <name type="scientific">candidate division WWE3 bacterium CG23_combo_of_CG06-09_8_20_14_all_40_14</name>
    <dbReference type="NCBI Taxonomy" id="1975095"/>
    <lineage>
        <taxon>Bacteria</taxon>
        <taxon>Katanobacteria</taxon>
    </lineage>
</organism>
<dbReference type="PANTHER" id="PTHR43861">
    <property type="entry name" value="TRANS-ACONITATE 2-METHYLTRANSFERASE-RELATED"/>
    <property type="match status" value="1"/>
</dbReference>
<dbReference type="EMBL" id="PCQY01000036">
    <property type="protein sequence ID" value="PIP04306.1"/>
    <property type="molecule type" value="Genomic_DNA"/>
</dbReference>
<dbReference type="PANTHER" id="PTHR43861:SF6">
    <property type="entry name" value="METHYLTRANSFERASE TYPE 11"/>
    <property type="match status" value="1"/>
</dbReference>
<dbReference type="CDD" id="cd02440">
    <property type="entry name" value="AdoMet_MTases"/>
    <property type="match status" value="1"/>
</dbReference>
<dbReference type="Gene3D" id="3.40.50.150">
    <property type="entry name" value="Vaccinia Virus protein VP39"/>
    <property type="match status" value="1"/>
</dbReference>
<dbReference type="InterPro" id="IPR029063">
    <property type="entry name" value="SAM-dependent_MTases_sf"/>
</dbReference>
<dbReference type="SUPFAM" id="SSF53335">
    <property type="entry name" value="S-adenosyl-L-methionine-dependent methyltransferases"/>
    <property type="match status" value="1"/>
</dbReference>